<reference evidence="1" key="2">
    <citation type="submission" date="2012-05" db="EMBL/GenBank/DDBJ databases">
        <title>The Genome Annotation of Fusarium oxysporum PHW808.</title>
        <authorList>
            <consortium name="The Broad Institute Genomics Platform"/>
            <person name="Ma L.-J."/>
            <person name="Corby-Kistler H."/>
            <person name="Broz K."/>
            <person name="Gale L.R."/>
            <person name="Jonkers W."/>
            <person name="O'Donnell K."/>
            <person name="Ploetz R."/>
            <person name="Steinberg C."/>
            <person name="Schwartz D.C."/>
            <person name="VanEtten H."/>
            <person name="Zhou S."/>
            <person name="Young S.K."/>
            <person name="Zeng Q."/>
            <person name="Gargeya S."/>
            <person name="Fitzgerald M."/>
            <person name="Abouelleil A."/>
            <person name="Alvarado L."/>
            <person name="Chapman S.B."/>
            <person name="Gainer-Dewar J."/>
            <person name="Goldberg J."/>
            <person name="Griggs A."/>
            <person name="Gujja S."/>
            <person name="Hansen M."/>
            <person name="Howarth C."/>
            <person name="Imamovic A."/>
            <person name="Ireland A."/>
            <person name="Larimer J."/>
            <person name="McCowan C."/>
            <person name="Murphy C."/>
            <person name="Pearson M."/>
            <person name="Poon T.W."/>
            <person name="Priest M."/>
            <person name="Roberts A."/>
            <person name="Saif S."/>
            <person name="Shea T."/>
            <person name="Sykes S."/>
            <person name="Wortman J."/>
            <person name="Nusbaum C."/>
            <person name="Birren B."/>
        </authorList>
    </citation>
    <scope>NUCLEOTIDE SEQUENCE</scope>
    <source>
        <strain evidence="1">54008</strain>
    </source>
</reference>
<sequence length="56" mass="6428">MTAHNFDSVFILRLDLMHLRSRASFAWVTILDEAHTSIGCMEDINYLDLMAISSRV</sequence>
<organism evidence="1">
    <name type="scientific">Fusarium oxysporum f. sp. conglutinans race 2 54008</name>
    <dbReference type="NCBI Taxonomy" id="1089457"/>
    <lineage>
        <taxon>Eukaryota</taxon>
        <taxon>Fungi</taxon>
        <taxon>Dikarya</taxon>
        <taxon>Ascomycota</taxon>
        <taxon>Pezizomycotina</taxon>
        <taxon>Sordariomycetes</taxon>
        <taxon>Hypocreomycetidae</taxon>
        <taxon>Hypocreales</taxon>
        <taxon>Nectriaceae</taxon>
        <taxon>Fusarium</taxon>
        <taxon>Fusarium oxysporum species complex</taxon>
    </lineage>
</organism>
<accession>X0GM23</accession>
<dbReference type="EMBL" id="JH659247">
    <property type="protein sequence ID" value="EXL64682.1"/>
    <property type="molecule type" value="Genomic_DNA"/>
</dbReference>
<protein>
    <submittedName>
        <fullName evidence="1">Uncharacterized protein</fullName>
    </submittedName>
</protein>
<evidence type="ECO:0000313" key="1">
    <source>
        <dbReference type="EMBL" id="EXL64682.1"/>
    </source>
</evidence>
<reference evidence="1" key="1">
    <citation type="submission" date="2011-11" db="EMBL/GenBank/DDBJ databases">
        <title>The Genome Sequence of Fusarium oxysporum PHW808.</title>
        <authorList>
            <consortium name="The Broad Institute Genome Sequencing Platform"/>
            <person name="Ma L.-J."/>
            <person name="Gale L.R."/>
            <person name="Schwartz D.C."/>
            <person name="Zhou S."/>
            <person name="Corby-Kistler H."/>
            <person name="Young S.K."/>
            <person name="Zeng Q."/>
            <person name="Gargeya S."/>
            <person name="Fitzgerald M."/>
            <person name="Haas B."/>
            <person name="Abouelleil A."/>
            <person name="Alvarado L."/>
            <person name="Arachchi H.M."/>
            <person name="Berlin A."/>
            <person name="Brown A."/>
            <person name="Chapman S.B."/>
            <person name="Chen Z."/>
            <person name="Dunbar C."/>
            <person name="Freedman E."/>
            <person name="Gearin G."/>
            <person name="Goldberg J."/>
            <person name="Griggs A."/>
            <person name="Gujja S."/>
            <person name="Heiman D."/>
            <person name="Howarth C."/>
            <person name="Larson L."/>
            <person name="Lui A."/>
            <person name="MacDonald P.J.P."/>
            <person name="Montmayeur A."/>
            <person name="Murphy C."/>
            <person name="Neiman D."/>
            <person name="Pearson M."/>
            <person name="Priest M."/>
            <person name="Roberts A."/>
            <person name="Saif S."/>
            <person name="Shea T."/>
            <person name="Shenoy N."/>
            <person name="Sisk P."/>
            <person name="Stolte C."/>
            <person name="Sykes S."/>
            <person name="Wortman J."/>
            <person name="Nusbaum C."/>
            <person name="Birren B."/>
        </authorList>
    </citation>
    <scope>NUCLEOTIDE SEQUENCE [LARGE SCALE GENOMIC DNA]</scope>
    <source>
        <strain evidence="1">54008</strain>
    </source>
</reference>
<proteinExistence type="predicted"/>
<name>X0GM23_FUSOX</name>
<dbReference type="Proteomes" id="UP000030676">
    <property type="component" value="Unassembled WGS sequence"/>
</dbReference>
<dbReference type="HOGENOM" id="CLU_3014230_0_0_1"/>
<dbReference type="AlphaFoldDB" id="X0GM23"/>
<gene>
    <name evidence="1" type="ORF">FOPG_19062</name>
</gene>